<evidence type="ECO:0000313" key="1">
    <source>
        <dbReference type="EMBL" id="ARU49850.1"/>
    </source>
</evidence>
<organism evidence="1 2">
    <name type="scientific">Sulfurospirillum diekertiae</name>
    <dbReference type="NCBI Taxonomy" id="1854492"/>
    <lineage>
        <taxon>Bacteria</taxon>
        <taxon>Pseudomonadati</taxon>
        <taxon>Campylobacterota</taxon>
        <taxon>Epsilonproteobacteria</taxon>
        <taxon>Campylobacterales</taxon>
        <taxon>Sulfurospirillaceae</taxon>
        <taxon>Sulfurospirillum</taxon>
    </lineage>
</organism>
<dbReference type="RefSeq" id="WP_087439531.1">
    <property type="nucleotide sequence ID" value="NZ_CP021416.1"/>
</dbReference>
<evidence type="ECO:0000313" key="2">
    <source>
        <dbReference type="Proteomes" id="UP000196005"/>
    </source>
</evidence>
<dbReference type="EMBL" id="CP021416">
    <property type="protein sequence ID" value="ARU49850.1"/>
    <property type="molecule type" value="Genomic_DNA"/>
</dbReference>
<keyword evidence="2" id="KW-1185">Reference proteome</keyword>
<protein>
    <submittedName>
        <fullName evidence="1">Uncharacterized protein</fullName>
    </submittedName>
</protein>
<dbReference type="KEGG" id="suls:Sdiek1_2702"/>
<dbReference type="AlphaFoldDB" id="A0A1Y0HPI8"/>
<accession>A0A1Y0HPI8</accession>
<name>A0A1Y0HPI8_9BACT</name>
<reference evidence="2" key="1">
    <citation type="submission" date="2017-05" db="EMBL/GenBank/DDBJ databases">
        <title>Dechlorination kinetics govern the competition between two new strains of the genus Sulfurospirillum.</title>
        <authorList>
            <person name="Buttet G.F."/>
            <person name="Murray A.M."/>
            <person name="Goris T."/>
            <person name="Burion M."/>
            <person name="Lin B."/>
            <person name="Rolle M."/>
            <person name="Maillard J."/>
        </authorList>
    </citation>
    <scope>NUCLEOTIDE SEQUENCE [LARGE SCALE GENOMIC DNA]</scope>
    <source>
        <strain evidence="2">SL2-1</strain>
    </source>
</reference>
<sequence length="68" mass="7906">MPENADKMALIEEIEKLIESDPNAPISSFSMLEFLELEDLVSVRETLLRSKMNRSSENDVWFDELCKK</sequence>
<dbReference type="Proteomes" id="UP000196005">
    <property type="component" value="Chromosome"/>
</dbReference>
<proteinExistence type="predicted"/>
<gene>
    <name evidence="1" type="ORF">Sdiek1_2702</name>
</gene>
<dbReference type="OrthoDB" id="5340027at2"/>